<evidence type="ECO:0000313" key="12">
    <source>
        <dbReference type="Proteomes" id="UP000534306"/>
    </source>
</evidence>
<evidence type="ECO:0000256" key="3">
    <source>
        <dbReference type="ARBA" id="ARBA00022793"/>
    </source>
</evidence>
<name>A0A7Y4KXW9_9ACTN</name>
<evidence type="ECO:0000313" key="11">
    <source>
        <dbReference type="EMBL" id="NOL39691.1"/>
    </source>
</evidence>
<evidence type="ECO:0000256" key="2">
    <source>
        <dbReference type="ARBA" id="ARBA00022516"/>
    </source>
</evidence>
<dbReference type="EMBL" id="JABJRC010000001">
    <property type="protein sequence ID" value="NOL39691.1"/>
    <property type="molecule type" value="Genomic_DNA"/>
</dbReference>
<keyword evidence="4" id="KW-0443">Lipid metabolism</keyword>
<dbReference type="GO" id="GO:0004609">
    <property type="term" value="F:phosphatidylserine decarboxylase activity"/>
    <property type="evidence" value="ECO:0007669"/>
    <property type="project" value="InterPro"/>
</dbReference>
<keyword evidence="8" id="KW-0456">Lyase</keyword>
<keyword evidence="1" id="KW-1003">Cell membrane</keyword>
<keyword evidence="12" id="KW-1185">Reference proteome</keyword>
<organism evidence="11 12">
    <name type="scientific">Kribbella sandramycini</name>
    <dbReference type="NCBI Taxonomy" id="60450"/>
    <lineage>
        <taxon>Bacteria</taxon>
        <taxon>Bacillati</taxon>
        <taxon>Actinomycetota</taxon>
        <taxon>Actinomycetes</taxon>
        <taxon>Propionibacteriales</taxon>
        <taxon>Kribbellaceae</taxon>
        <taxon>Kribbella</taxon>
    </lineage>
</organism>
<keyword evidence="9" id="KW-1208">Phospholipid metabolism</keyword>
<dbReference type="GO" id="GO:0008654">
    <property type="term" value="P:phospholipid biosynthetic process"/>
    <property type="evidence" value="ECO:0007669"/>
    <property type="project" value="UniProtKB-KW"/>
</dbReference>
<evidence type="ECO:0000256" key="4">
    <source>
        <dbReference type="ARBA" id="ARBA00023098"/>
    </source>
</evidence>
<evidence type="ECO:0000256" key="1">
    <source>
        <dbReference type="ARBA" id="ARBA00022475"/>
    </source>
</evidence>
<reference evidence="11 12" key="1">
    <citation type="submission" date="2020-05" db="EMBL/GenBank/DDBJ databases">
        <title>Genome sequence of Kribbella sandramycini ATCC 39419.</title>
        <authorList>
            <person name="Maclea K.S."/>
            <person name="Fair J.L."/>
        </authorList>
    </citation>
    <scope>NUCLEOTIDE SEQUENCE [LARGE SCALE GENOMIC DNA]</scope>
    <source>
        <strain evidence="11 12">ATCC 39419</strain>
    </source>
</reference>
<accession>A0A7Y4KXW9</accession>
<dbReference type="Proteomes" id="UP000534306">
    <property type="component" value="Unassembled WGS sequence"/>
</dbReference>
<proteinExistence type="predicted"/>
<gene>
    <name evidence="11" type="ORF">HPO96_05485</name>
</gene>
<dbReference type="InterPro" id="IPR033175">
    <property type="entry name" value="PSD-A"/>
</dbReference>
<keyword evidence="10" id="KW-0670">Pyruvate</keyword>
<evidence type="ECO:0000256" key="5">
    <source>
        <dbReference type="ARBA" id="ARBA00023136"/>
    </source>
</evidence>
<dbReference type="AlphaFoldDB" id="A0A7Y4KXW9"/>
<comment type="caution">
    <text evidence="11">The sequence shown here is derived from an EMBL/GenBank/DDBJ whole genome shotgun (WGS) entry which is preliminary data.</text>
</comment>
<dbReference type="InterPro" id="IPR003817">
    <property type="entry name" value="PS_Dcarbxylase"/>
</dbReference>
<keyword evidence="3" id="KW-0210">Decarboxylase</keyword>
<keyword evidence="5" id="KW-0472">Membrane</keyword>
<dbReference type="PANTHER" id="PTHR35809">
    <property type="entry name" value="ARCHAETIDYLSERINE DECARBOXYLASE PROENZYME-RELATED"/>
    <property type="match status" value="1"/>
</dbReference>
<keyword evidence="7" id="KW-0594">Phospholipid biosynthesis</keyword>
<sequence length="231" mass="25604">MLWATLGIVGAFVFWRMSYFLRDPHRQVPPGSDTLVAAADGYVVYVKRVERGEVPIAVKGRRSILLSEYAGVGTEASGYLIGTYMTERSVHRNRAPIAGEVVLRRHRPALPINRSMARMSTNVLFRRAPYDEGSEHLITNERLTIGIRPARGGIVYVTQIADIWINRIVARVEPGQRLGKGEQYGLIRFGSQCDVFLPDDVAAQVSVCPGQYVYAGETVLARAVSGEPDCR</sequence>
<evidence type="ECO:0000256" key="10">
    <source>
        <dbReference type="ARBA" id="ARBA00023317"/>
    </source>
</evidence>
<evidence type="ECO:0000256" key="7">
    <source>
        <dbReference type="ARBA" id="ARBA00023209"/>
    </source>
</evidence>
<protein>
    <submittedName>
        <fullName evidence="11">Phosphatidylserine decarboxylase</fullName>
    </submittedName>
</protein>
<dbReference type="Pfam" id="PF02666">
    <property type="entry name" value="PS_Dcarbxylase"/>
    <property type="match status" value="1"/>
</dbReference>
<dbReference type="PANTHER" id="PTHR35809:SF1">
    <property type="entry name" value="ARCHAETIDYLSERINE DECARBOXYLASE PROENZYME-RELATED"/>
    <property type="match status" value="1"/>
</dbReference>
<evidence type="ECO:0000256" key="9">
    <source>
        <dbReference type="ARBA" id="ARBA00023264"/>
    </source>
</evidence>
<keyword evidence="2" id="KW-0444">Lipid biosynthesis</keyword>
<evidence type="ECO:0000256" key="6">
    <source>
        <dbReference type="ARBA" id="ARBA00023145"/>
    </source>
</evidence>
<keyword evidence="6" id="KW-0865">Zymogen</keyword>
<evidence type="ECO:0000256" key="8">
    <source>
        <dbReference type="ARBA" id="ARBA00023239"/>
    </source>
</evidence>